<organism evidence="2 3">
    <name type="scientific">Streptomyces venezuelae</name>
    <dbReference type="NCBI Taxonomy" id="54571"/>
    <lineage>
        <taxon>Bacteria</taxon>
        <taxon>Bacillati</taxon>
        <taxon>Actinomycetota</taxon>
        <taxon>Actinomycetes</taxon>
        <taxon>Kitasatosporales</taxon>
        <taxon>Streptomycetaceae</taxon>
        <taxon>Streptomyces</taxon>
    </lineage>
</organism>
<feature type="region of interest" description="Disordered" evidence="1">
    <location>
        <begin position="61"/>
        <end position="83"/>
    </location>
</feature>
<dbReference type="RefSeq" id="WP_150255180.1">
    <property type="nucleotide sequence ID" value="NZ_CP029189.1"/>
</dbReference>
<evidence type="ECO:0000313" key="3">
    <source>
        <dbReference type="Proteomes" id="UP000324101"/>
    </source>
</evidence>
<feature type="compositionally biased region" description="Basic and acidic residues" evidence="1">
    <location>
        <begin position="72"/>
        <end position="83"/>
    </location>
</feature>
<dbReference type="AlphaFoldDB" id="A0A5P2DCJ5"/>
<reference evidence="2 3" key="1">
    <citation type="submission" date="2018-05" db="EMBL/GenBank/DDBJ databases">
        <title>Streptomyces venezuelae.</title>
        <authorList>
            <person name="Kim W."/>
            <person name="Lee N."/>
            <person name="Cho B.-K."/>
        </authorList>
    </citation>
    <scope>NUCLEOTIDE SEQUENCE [LARGE SCALE GENOMIC DNA]</scope>
    <source>
        <strain evidence="2 3">ATCC 21018</strain>
    </source>
</reference>
<protein>
    <submittedName>
        <fullName evidence="2">Uncharacterized protein</fullName>
    </submittedName>
</protein>
<evidence type="ECO:0000256" key="1">
    <source>
        <dbReference type="SAM" id="MobiDB-lite"/>
    </source>
</evidence>
<sequence length="83" mass="9186">MNNFHGFLTRDQIEEAIAVGGVEYAAQLVSDYVTAIGIFTREAEGDVARLEALRNRLLGLRTEAQRESSPARPDEPRSKPRTG</sequence>
<gene>
    <name evidence="2" type="ORF">DEJ51_00185</name>
</gene>
<evidence type="ECO:0000313" key="2">
    <source>
        <dbReference type="EMBL" id="QES52884.1"/>
    </source>
</evidence>
<dbReference type="Proteomes" id="UP000324101">
    <property type="component" value="Chromosome"/>
</dbReference>
<proteinExistence type="predicted"/>
<dbReference type="EMBL" id="CP029189">
    <property type="protein sequence ID" value="QES52884.1"/>
    <property type="molecule type" value="Genomic_DNA"/>
</dbReference>
<name>A0A5P2DCJ5_STRVZ</name>
<accession>A0A5P2DCJ5</accession>